<protein>
    <recommendedName>
        <fullName evidence="1">WLM domain-containing protein</fullName>
    </recommendedName>
</protein>
<evidence type="ECO:0000313" key="3">
    <source>
        <dbReference type="Proteomes" id="UP001212152"/>
    </source>
</evidence>
<dbReference type="InterPro" id="IPR013536">
    <property type="entry name" value="WLM_dom"/>
</dbReference>
<comment type="caution">
    <text evidence="2">The sequence shown here is derived from an EMBL/GenBank/DDBJ whole genome shotgun (WGS) entry which is preliminary data.</text>
</comment>
<dbReference type="Proteomes" id="UP001212152">
    <property type="component" value="Unassembled WGS sequence"/>
</dbReference>
<organism evidence="2 3">
    <name type="scientific">Geranomyces variabilis</name>
    <dbReference type="NCBI Taxonomy" id="109894"/>
    <lineage>
        <taxon>Eukaryota</taxon>
        <taxon>Fungi</taxon>
        <taxon>Fungi incertae sedis</taxon>
        <taxon>Chytridiomycota</taxon>
        <taxon>Chytridiomycota incertae sedis</taxon>
        <taxon>Chytridiomycetes</taxon>
        <taxon>Spizellomycetales</taxon>
        <taxon>Powellomycetaceae</taxon>
        <taxon>Geranomyces</taxon>
    </lineage>
</organism>
<proteinExistence type="predicted"/>
<sequence>MTGFLAVKPLEGIYTAESASESYAAYLLRRLASEPGVLAVMHERNWTVAILGEYDNTRDKEDLMDGNYIPCWGFHKTVKSETTSVNSEATRHDKPSKSEIINAGERHEIYVCLRNPTTEKQGNAHMSFVGYEDIKVTLFHELAHFVHSVHHDEFYNLCKELTDEAMAFELSFTDFKESVRNCIKSIIANNKGATAVKCLLHLSSIMQGYLVGLKQRPASVSKDLSRDIRGLASTRTPEWSRVSASDPSVAASILDINGARELLLAIGFESHYEALTEIFVNDKFDRLVVVGPWIQFTLDDMRDSITINDADQCDGEQQAKELFRLLTTRERQAARRENFLSRRPAGSKVKMSSQQLDADVRNLRRRQYTTVGHVEAPTQPPQLLQQAKSALSTFRIYTWKDLIVVMLPFVVYWATAAQRAQQQQQQQHEYLIDPFRGRVRIDSHSDGPETWKIVAGCAGIYFLLVRRTSEKEPHTLIKDDGSIRVQKLKMQDLGVSTGS</sequence>
<dbReference type="Pfam" id="PF08325">
    <property type="entry name" value="WLM"/>
    <property type="match status" value="1"/>
</dbReference>
<accession>A0AAD5XM60</accession>
<name>A0AAD5XM60_9FUNG</name>
<dbReference type="GO" id="GO:0070628">
    <property type="term" value="F:proteasome binding"/>
    <property type="evidence" value="ECO:0007669"/>
    <property type="project" value="TreeGrafter"/>
</dbReference>
<evidence type="ECO:0000259" key="1">
    <source>
        <dbReference type="PROSITE" id="PS51397"/>
    </source>
</evidence>
<dbReference type="EMBL" id="JADGJQ010000030">
    <property type="protein sequence ID" value="KAJ3177884.1"/>
    <property type="molecule type" value="Genomic_DNA"/>
</dbReference>
<dbReference type="AlphaFoldDB" id="A0AAD5XM60"/>
<evidence type="ECO:0000313" key="2">
    <source>
        <dbReference type="EMBL" id="KAJ3177884.1"/>
    </source>
</evidence>
<reference evidence="2" key="1">
    <citation type="submission" date="2020-05" db="EMBL/GenBank/DDBJ databases">
        <title>Phylogenomic resolution of chytrid fungi.</title>
        <authorList>
            <person name="Stajich J.E."/>
            <person name="Amses K."/>
            <person name="Simmons R."/>
            <person name="Seto K."/>
            <person name="Myers J."/>
            <person name="Bonds A."/>
            <person name="Quandt C.A."/>
            <person name="Barry K."/>
            <person name="Liu P."/>
            <person name="Grigoriev I."/>
            <person name="Longcore J.E."/>
            <person name="James T.Y."/>
        </authorList>
    </citation>
    <scope>NUCLEOTIDE SEQUENCE</scope>
    <source>
        <strain evidence="2">JEL0379</strain>
    </source>
</reference>
<gene>
    <name evidence="2" type="ORF">HDU87_004166</name>
</gene>
<keyword evidence="3" id="KW-1185">Reference proteome</keyword>
<feature type="domain" description="WLM" evidence="1">
    <location>
        <begin position="1"/>
        <end position="238"/>
    </location>
</feature>
<dbReference type="PANTHER" id="PTHR47795">
    <property type="entry name" value="UBIQUITIN AND WLM DOMAIN-CONTAINING METALLOPROTEASE SPCC1442.07C"/>
    <property type="match status" value="1"/>
</dbReference>
<dbReference type="PROSITE" id="PS51397">
    <property type="entry name" value="WLM"/>
    <property type="match status" value="1"/>
</dbReference>
<dbReference type="PANTHER" id="PTHR47795:SF1">
    <property type="entry name" value="DNA-DEPENDENT METALLOPROTEASE WSS1 HOMOLOG 2"/>
    <property type="match status" value="1"/>
</dbReference>